<dbReference type="RefSeq" id="WP_059136725.1">
    <property type="nucleotide sequence ID" value="NZ_LMAI01000004.1"/>
</dbReference>
<accession>A0A101CIE5</accession>
<reference evidence="1 2" key="1">
    <citation type="submission" date="2015-10" db="EMBL/GenBank/DDBJ databases">
        <title>Genome sequence of Chryseobacterium greenlandense.</title>
        <authorList>
            <person name="Newman J."/>
            <person name="Fischer K."/>
            <person name="Miller J."/>
        </authorList>
    </citation>
    <scope>NUCLEOTIDE SEQUENCE [LARGE SCALE GENOMIC DNA]</scope>
    <source>
        <strain evidence="1 2">UMB34</strain>
    </source>
</reference>
<evidence type="ECO:0000313" key="2">
    <source>
        <dbReference type="Proteomes" id="UP000054388"/>
    </source>
</evidence>
<dbReference type="InterPro" id="IPR021352">
    <property type="entry name" value="DUF2971"/>
</dbReference>
<comment type="caution">
    <text evidence="1">The sequence shown here is derived from an EMBL/GenBank/DDBJ whole genome shotgun (WGS) entry which is preliminary data.</text>
</comment>
<evidence type="ECO:0000313" key="1">
    <source>
        <dbReference type="EMBL" id="KUJ56827.1"/>
    </source>
</evidence>
<dbReference type="EMBL" id="LMAI01000004">
    <property type="protein sequence ID" value="KUJ56827.1"/>
    <property type="molecule type" value="Genomic_DNA"/>
</dbReference>
<gene>
    <name evidence="1" type="ORF">AR686_09775</name>
</gene>
<organism evidence="1 2">
    <name type="scientific">Chryseobacterium aquaticum subsp. greenlandense</name>
    <dbReference type="NCBI Taxonomy" id="345663"/>
    <lineage>
        <taxon>Bacteria</taxon>
        <taxon>Pseudomonadati</taxon>
        <taxon>Bacteroidota</taxon>
        <taxon>Flavobacteriia</taxon>
        <taxon>Flavobacteriales</taxon>
        <taxon>Weeksellaceae</taxon>
        <taxon>Chryseobacterium group</taxon>
        <taxon>Chryseobacterium</taxon>
    </lineage>
</organism>
<sequence>MKTKEDIINFLLETEIPGDLEPQKESQIVSKIFKYCWDLTPENLYRYRACNENNFKTLQQDKFLLTKPTLFNDPYDSLLFINRSKIIADLTTEHEYDVVEKLQNDVQFKEEQIQLLGKDFVDRYASLMPFKNSKEKETHKKVSDNIYTHLVDQLIDESLKSMKQSSLVACLSEDFESILMWSHYADNHKGFVLNYDFKSRYSIETKIPGIKATEFADKKLFPVRYSDERFDATYYVTFNFIYNYLKSIGQKLKIPFFDKLFYYKILLFKSSDWAYEKEWRIISQTNNNYNDNKPDISFINDIQPTEILLGSKIEEGNRDTLLRIAEEKKISVFQMELEPFEIEYKLTKTALKTVY</sequence>
<dbReference type="Pfam" id="PF11185">
    <property type="entry name" value="DUF2971"/>
    <property type="match status" value="1"/>
</dbReference>
<protein>
    <recommendedName>
        <fullName evidence="3">DUF2971 domain-containing protein</fullName>
    </recommendedName>
</protein>
<name>A0A101CIE5_9FLAO</name>
<dbReference type="Proteomes" id="UP000054388">
    <property type="component" value="Unassembled WGS sequence"/>
</dbReference>
<dbReference type="AlphaFoldDB" id="A0A101CIE5"/>
<evidence type="ECO:0008006" key="3">
    <source>
        <dbReference type="Google" id="ProtNLM"/>
    </source>
</evidence>
<proteinExistence type="predicted"/>